<comment type="caution">
    <text evidence="1">The sequence shown here is derived from an EMBL/GenBank/DDBJ whole genome shotgun (WGS) entry which is preliminary data.</text>
</comment>
<dbReference type="Proteomes" id="UP001162992">
    <property type="component" value="Chromosome 4"/>
</dbReference>
<dbReference type="EMBL" id="CM055095">
    <property type="protein sequence ID" value="KAJ7560306.1"/>
    <property type="molecule type" value="Genomic_DNA"/>
</dbReference>
<evidence type="ECO:0000313" key="1">
    <source>
        <dbReference type="EMBL" id="KAJ7560306.1"/>
    </source>
</evidence>
<sequence length="136" mass="15341">MYTHILISAHGAQLTDSIFMNPRSQGWLELAGGGQCIYRNLAEWVGLQHEGYWRDPYTPDCPKPNDPVQCFSFCKDQKLGINATRIGEWLDQVIQDLSQKQEELLADGGQDKSKTPWDSPTCTCISSRAQPFSFIC</sequence>
<protein>
    <submittedName>
        <fullName evidence="1">Uncharacterized protein</fullName>
    </submittedName>
</protein>
<proteinExistence type="predicted"/>
<accession>A0ACC2E1E9</accession>
<organism evidence="1 2">
    <name type="scientific">Diphasiastrum complanatum</name>
    <name type="common">Issler's clubmoss</name>
    <name type="synonym">Lycopodium complanatum</name>
    <dbReference type="NCBI Taxonomy" id="34168"/>
    <lineage>
        <taxon>Eukaryota</taxon>
        <taxon>Viridiplantae</taxon>
        <taxon>Streptophyta</taxon>
        <taxon>Embryophyta</taxon>
        <taxon>Tracheophyta</taxon>
        <taxon>Lycopodiopsida</taxon>
        <taxon>Lycopodiales</taxon>
        <taxon>Lycopodiaceae</taxon>
        <taxon>Lycopodioideae</taxon>
        <taxon>Diphasiastrum</taxon>
    </lineage>
</organism>
<name>A0ACC2E1E9_DIPCM</name>
<gene>
    <name evidence="1" type="ORF">O6H91_04G123200</name>
</gene>
<keyword evidence="2" id="KW-1185">Reference proteome</keyword>
<reference evidence="2" key="1">
    <citation type="journal article" date="2024" name="Proc. Natl. Acad. Sci. U.S.A.">
        <title>Extraordinary preservation of gene collinearity over three hundred million years revealed in homosporous lycophytes.</title>
        <authorList>
            <person name="Li C."/>
            <person name="Wickell D."/>
            <person name="Kuo L.Y."/>
            <person name="Chen X."/>
            <person name="Nie B."/>
            <person name="Liao X."/>
            <person name="Peng D."/>
            <person name="Ji J."/>
            <person name="Jenkins J."/>
            <person name="Williams M."/>
            <person name="Shu S."/>
            <person name="Plott C."/>
            <person name="Barry K."/>
            <person name="Rajasekar S."/>
            <person name="Grimwood J."/>
            <person name="Han X."/>
            <person name="Sun S."/>
            <person name="Hou Z."/>
            <person name="He W."/>
            <person name="Dai G."/>
            <person name="Sun C."/>
            <person name="Schmutz J."/>
            <person name="Leebens-Mack J.H."/>
            <person name="Li F.W."/>
            <person name="Wang L."/>
        </authorList>
    </citation>
    <scope>NUCLEOTIDE SEQUENCE [LARGE SCALE GENOMIC DNA]</scope>
    <source>
        <strain evidence="2">cv. PW_Plant_1</strain>
    </source>
</reference>
<evidence type="ECO:0000313" key="2">
    <source>
        <dbReference type="Proteomes" id="UP001162992"/>
    </source>
</evidence>